<dbReference type="EMBL" id="CP016076">
    <property type="protein sequence ID" value="APU15116.1"/>
    <property type="molecule type" value="Genomic_DNA"/>
</dbReference>
<name>A0AAC9LD41_9PSEU</name>
<keyword evidence="2" id="KW-1185">Reference proteome</keyword>
<dbReference type="KEGG" id="acad:UA74_15315"/>
<organism evidence="1 2">
    <name type="scientific">Actinoalloteichus fjordicus</name>
    <dbReference type="NCBI Taxonomy" id="1612552"/>
    <lineage>
        <taxon>Bacteria</taxon>
        <taxon>Bacillati</taxon>
        <taxon>Actinomycetota</taxon>
        <taxon>Actinomycetes</taxon>
        <taxon>Pseudonocardiales</taxon>
        <taxon>Pseudonocardiaceae</taxon>
        <taxon>Actinoalloteichus</taxon>
    </lineage>
</organism>
<gene>
    <name evidence="1" type="ORF">UA74_15315</name>
</gene>
<reference evidence="2" key="1">
    <citation type="submission" date="2016-06" db="EMBL/GenBank/DDBJ databases">
        <title>Complete genome sequence of Actinoalloteichus fjordicus DSM 46855 (=ADI127-17), type strain of the new species Actinoalloteichus fjordicus.</title>
        <authorList>
            <person name="Ruckert C."/>
            <person name="Nouioui I."/>
            <person name="Willmese J."/>
            <person name="van Wezel G."/>
            <person name="Klenk H.-P."/>
            <person name="Kalinowski J."/>
            <person name="Zotchev S.B."/>
        </authorList>
    </citation>
    <scope>NUCLEOTIDE SEQUENCE [LARGE SCALE GENOMIC DNA]</scope>
    <source>
        <strain evidence="2">ADI127-7</strain>
    </source>
</reference>
<evidence type="ECO:0000313" key="2">
    <source>
        <dbReference type="Proteomes" id="UP000185511"/>
    </source>
</evidence>
<proteinExistence type="predicted"/>
<protein>
    <submittedName>
        <fullName evidence="1">Uncharacterized protein</fullName>
    </submittedName>
</protein>
<sequence>MLTRFSYSRRALHWAGPAGTPWVPSSGWQRARSPRCTAGAADAHGVALAALYGRPPVERGPLGRLQLSGAEEVGDLARHVEGDRQLRARDVLLDGDVVGHEVGDSRADGVAADVVVPGEGGDRAVFQVRGADGVGLVGRHGGATPALAALGLGGAQSVVGQLALEFAGGGEGLHHELHGGQQFACTGARLLVLAVVRLPTAAKLYADAARSAPNLAERHHLTLQAARIGQALRG</sequence>
<evidence type="ECO:0000313" key="1">
    <source>
        <dbReference type="EMBL" id="APU15116.1"/>
    </source>
</evidence>
<dbReference type="Proteomes" id="UP000185511">
    <property type="component" value="Chromosome"/>
</dbReference>
<dbReference type="AlphaFoldDB" id="A0AAC9LD41"/>
<accession>A0AAC9LD41</accession>